<sequence>MATLEQIQAKLKKLQAQAEANYDDQRARAGLEALATLSEKTQVVFLSHHDHLTSIVREVFGNAVNVVHLDSQ</sequence>
<name>A0A1G8DJN7_9BURK</name>
<proteinExistence type="predicted"/>
<accession>A0A1G8DJN7</accession>
<evidence type="ECO:0000313" key="2">
    <source>
        <dbReference type="Proteomes" id="UP000199706"/>
    </source>
</evidence>
<dbReference type="AlphaFoldDB" id="A0A1G8DJN7"/>
<dbReference type="EMBL" id="FNCJ01000011">
    <property type="protein sequence ID" value="SDH57689.1"/>
    <property type="molecule type" value="Genomic_DNA"/>
</dbReference>
<dbReference type="Proteomes" id="UP000199706">
    <property type="component" value="Unassembled WGS sequence"/>
</dbReference>
<evidence type="ECO:0000313" key="1">
    <source>
        <dbReference type="EMBL" id="SDH57689.1"/>
    </source>
</evidence>
<dbReference type="RefSeq" id="WP_090686842.1">
    <property type="nucleotide sequence ID" value="NZ_FNCJ01000011.1"/>
</dbReference>
<organism evidence="1 2">
    <name type="scientific">Paraburkholderia phenazinium</name>
    <dbReference type="NCBI Taxonomy" id="60549"/>
    <lineage>
        <taxon>Bacteria</taxon>
        <taxon>Pseudomonadati</taxon>
        <taxon>Pseudomonadota</taxon>
        <taxon>Betaproteobacteria</taxon>
        <taxon>Burkholderiales</taxon>
        <taxon>Burkholderiaceae</taxon>
        <taxon>Paraburkholderia</taxon>
    </lineage>
</organism>
<gene>
    <name evidence="1" type="ORF">SAMN05216466_11148</name>
</gene>
<dbReference type="OrthoDB" id="9764467at2"/>
<protein>
    <submittedName>
        <fullName evidence="1">Uncharacterized protein</fullName>
    </submittedName>
</protein>
<reference evidence="1 2" key="1">
    <citation type="submission" date="2016-10" db="EMBL/GenBank/DDBJ databases">
        <authorList>
            <person name="de Groot N.N."/>
        </authorList>
    </citation>
    <scope>NUCLEOTIDE SEQUENCE [LARGE SCALE GENOMIC DNA]</scope>
    <source>
        <strain evidence="1 2">LMG 2247</strain>
    </source>
</reference>